<dbReference type="Proteomes" id="UP001189429">
    <property type="component" value="Unassembled WGS sequence"/>
</dbReference>
<keyword evidence="1" id="KW-0175">Coiled coil</keyword>
<reference evidence="2" key="1">
    <citation type="submission" date="2023-10" db="EMBL/GenBank/DDBJ databases">
        <authorList>
            <person name="Chen Y."/>
            <person name="Shah S."/>
            <person name="Dougan E. K."/>
            <person name="Thang M."/>
            <person name="Chan C."/>
        </authorList>
    </citation>
    <scope>NUCLEOTIDE SEQUENCE [LARGE SCALE GENOMIC DNA]</scope>
</reference>
<comment type="caution">
    <text evidence="2">The sequence shown here is derived from an EMBL/GenBank/DDBJ whole genome shotgun (WGS) entry which is preliminary data.</text>
</comment>
<evidence type="ECO:0000256" key="1">
    <source>
        <dbReference type="SAM" id="Coils"/>
    </source>
</evidence>
<evidence type="ECO:0008006" key="4">
    <source>
        <dbReference type="Google" id="ProtNLM"/>
    </source>
</evidence>
<accession>A0ABN9SGD3</accession>
<dbReference type="EMBL" id="CAUYUJ010010890">
    <property type="protein sequence ID" value="CAK0830439.1"/>
    <property type="molecule type" value="Genomic_DNA"/>
</dbReference>
<proteinExistence type="predicted"/>
<feature type="non-terminal residue" evidence="2">
    <location>
        <position position="1"/>
    </location>
</feature>
<gene>
    <name evidence="2" type="ORF">PCOR1329_LOCUS29084</name>
</gene>
<feature type="coiled-coil region" evidence="1">
    <location>
        <begin position="25"/>
        <end position="59"/>
    </location>
</feature>
<name>A0ABN9SGD3_9DINO</name>
<protein>
    <recommendedName>
        <fullName evidence="4">MerR family transcriptional regulator</fullName>
    </recommendedName>
</protein>
<sequence length="95" mass="9743">EAEELARELADAGIAAGDLPADALVPRLRGALQDAQEEADALQLRLASLQGEARAGRERSDATGALVLDLLARLAMSREQGAPDGSGPALLRDGG</sequence>
<keyword evidence="3" id="KW-1185">Reference proteome</keyword>
<organism evidence="2 3">
    <name type="scientific">Prorocentrum cordatum</name>
    <dbReference type="NCBI Taxonomy" id="2364126"/>
    <lineage>
        <taxon>Eukaryota</taxon>
        <taxon>Sar</taxon>
        <taxon>Alveolata</taxon>
        <taxon>Dinophyceae</taxon>
        <taxon>Prorocentrales</taxon>
        <taxon>Prorocentraceae</taxon>
        <taxon>Prorocentrum</taxon>
    </lineage>
</organism>
<evidence type="ECO:0000313" key="3">
    <source>
        <dbReference type="Proteomes" id="UP001189429"/>
    </source>
</evidence>
<evidence type="ECO:0000313" key="2">
    <source>
        <dbReference type="EMBL" id="CAK0830439.1"/>
    </source>
</evidence>